<accession>A0A371FIG3</accession>
<feature type="compositionally biased region" description="Basic and acidic residues" evidence="1">
    <location>
        <begin position="142"/>
        <end position="153"/>
    </location>
</feature>
<evidence type="ECO:0008006" key="4">
    <source>
        <dbReference type="Google" id="ProtNLM"/>
    </source>
</evidence>
<proteinExistence type="predicted"/>
<organism evidence="2 3">
    <name type="scientific">Mucuna pruriens</name>
    <name type="common">Velvet bean</name>
    <name type="synonym">Dolichos pruriens</name>
    <dbReference type="NCBI Taxonomy" id="157652"/>
    <lineage>
        <taxon>Eukaryota</taxon>
        <taxon>Viridiplantae</taxon>
        <taxon>Streptophyta</taxon>
        <taxon>Embryophyta</taxon>
        <taxon>Tracheophyta</taxon>
        <taxon>Spermatophyta</taxon>
        <taxon>Magnoliopsida</taxon>
        <taxon>eudicotyledons</taxon>
        <taxon>Gunneridae</taxon>
        <taxon>Pentapetalae</taxon>
        <taxon>rosids</taxon>
        <taxon>fabids</taxon>
        <taxon>Fabales</taxon>
        <taxon>Fabaceae</taxon>
        <taxon>Papilionoideae</taxon>
        <taxon>50 kb inversion clade</taxon>
        <taxon>NPAAA clade</taxon>
        <taxon>indigoferoid/millettioid clade</taxon>
        <taxon>Phaseoleae</taxon>
        <taxon>Mucuna</taxon>
    </lineage>
</organism>
<evidence type="ECO:0000256" key="1">
    <source>
        <dbReference type="SAM" id="MobiDB-lite"/>
    </source>
</evidence>
<dbReference type="Proteomes" id="UP000257109">
    <property type="component" value="Unassembled WGS sequence"/>
</dbReference>
<dbReference type="AlphaFoldDB" id="A0A371FIG3"/>
<feature type="compositionally biased region" description="Basic and acidic residues" evidence="1">
    <location>
        <begin position="524"/>
        <end position="537"/>
    </location>
</feature>
<evidence type="ECO:0000313" key="2">
    <source>
        <dbReference type="EMBL" id="RDX77913.1"/>
    </source>
</evidence>
<dbReference type="STRING" id="157652.A0A371FIG3"/>
<feature type="non-terminal residue" evidence="2">
    <location>
        <position position="625"/>
    </location>
</feature>
<feature type="compositionally biased region" description="Low complexity" evidence="1">
    <location>
        <begin position="68"/>
        <end position="82"/>
    </location>
</feature>
<feature type="compositionally biased region" description="Low complexity" evidence="1">
    <location>
        <begin position="19"/>
        <end position="41"/>
    </location>
</feature>
<feature type="region of interest" description="Disordered" evidence="1">
    <location>
        <begin position="473"/>
        <end position="492"/>
    </location>
</feature>
<dbReference type="PANTHER" id="PTHR34112:SF18">
    <property type="entry name" value="C-JUN-AMINO-TERMINAL KINASE-INTERACTING PROTEIN"/>
    <property type="match status" value="1"/>
</dbReference>
<dbReference type="OrthoDB" id="848545at2759"/>
<feature type="compositionally biased region" description="Basic and acidic residues" evidence="1">
    <location>
        <begin position="92"/>
        <end position="111"/>
    </location>
</feature>
<feature type="region of interest" description="Disordered" evidence="1">
    <location>
        <begin position="386"/>
        <end position="437"/>
    </location>
</feature>
<protein>
    <recommendedName>
        <fullName evidence="4">Mediator of RNA polymerase II transcription subunit 1</fullName>
    </recommendedName>
</protein>
<sequence>MERSEPALVPEWLRSAGSVAGAGSSAQHFTSSTSTHTDSPSVAHHARNRSSKNASDFDSARSVFLERTSSANSRRSSTNGSAKHAYSSFNRSHRDKERDREKDRSSFGDHWDCDGSDPLANLFSGRMERDTLRRSHSMISRKQSEVIPRRVAVDTKSGGSSHQNNSNGILSGSNVSSSIQKAVFDKDFPSLGTEEKQGIAEVVRVSSPGLGASVSQSLPVGSSALIGGEGWTSALAEVPTIIGSSSTGSLSVPLTVNTPSGSVASSTTASLNMAEALAQTPSRARSTPQVLVKTQRLEELAIKQSRQLIPVTPSMPKVSLLSSEKSKPKTAIRNSEMNVVTKSVPQQPSALHIANQSVRSVNAKVDAPKTSGKFTDLKSVVWENGVSPTSKDVSNPTNYSNSKPGNQHAVASAAASAAPLRNPNNLKSPTERKPASLDLKLGSTFDKKQSISQVQSRNDFFNLIKKKTLMNSSAVLPDSGPMVSSPTMEKSDEVNRELVSPSASPQSLGNGTELISNGNAHAHEEVHRLSDNEEKESIPSATIYPEEEEAAFLRSLGWEENSDEDEGLTEEEINAFYQECQKIDQSTLKLCQGMQPKLSKLLESYASNWRGSSAELSSSDPGSEA</sequence>
<feature type="region of interest" description="Disordered" evidence="1">
    <location>
        <begin position="524"/>
        <end position="544"/>
    </location>
</feature>
<dbReference type="PANTHER" id="PTHR34112">
    <property type="entry name" value="C-JUN-AMINO-TERMINAL KINASE-INTERACTING PROTEIN"/>
    <property type="match status" value="1"/>
</dbReference>
<evidence type="ECO:0000313" key="3">
    <source>
        <dbReference type="Proteomes" id="UP000257109"/>
    </source>
</evidence>
<gene>
    <name evidence="2" type="ORF">CR513_41879</name>
</gene>
<keyword evidence="3" id="KW-1185">Reference proteome</keyword>
<reference evidence="2" key="1">
    <citation type="submission" date="2018-05" db="EMBL/GenBank/DDBJ databases">
        <title>Draft genome of Mucuna pruriens seed.</title>
        <authorList>
            <person name="Nnadi N.E."/>
            <person name="Vos R."/>
            <person name="Hasami M.H."/>
            <person name="Devisetty U.K."/>
            <person name="Aguiy J.C."/>
        </authorList>
    </citation>
    <scope>NUCLEOTIDE SEQUENCE [LARGE SCALE GENOMIC DNA]</scope>
    <source>
        <strain evidence="2">JCA_2017</strain>
    </source>
</reference>
<name>A0A371FIG3_MUCPR</name>
<feature type="region of interest" description="Disordered" evidence="1">
    <location>
        <begin position="132"/>
        <end position="172"/>
    </location>
</feature>
<feature type="region of interest" description="Disordered" evidence="1">
    <location>
        <begin position="19"/>
        <end position="111"/>
    </location>
</feature>
<comment type="caution">
    <text evidence="2">The sequence shown here is derived from an EMBL/GenBank/DDBJ whole genome shotgun (WGS) entry which is preliminary data.</text>
</comment>
<dbReference type="EMBL" id="QJKJ01009037">
    <property type="protein sequence ID" value="RDX77913.1"/>
    <property type="molecule type" value="Genomic_DNA"/>
</dbReference>
<feature type="compositionally biased region" description="Polar residues" evidence="1">
    <location>
        <begin position="386"/>
        <end position="405"/>
    </location>
</feature>
<feature type="compositionally biased region" description="Low complexity" evidence="1">
    <location>
        <begin position="157"/>
        <end position="168"/>
    </location>
</feature>
<feature type="compositionally biased region" description="Low complexity" evidence="1">
    <location>
        <begin position="409"/>
        <end position="418"/>
    </location>
</feature>